<dbReference type="Gene3D" id="1.20.144.10">
    <property type="entry name" value="Phosphatidic acid phosphatase type 2/haloperoxidase"/>
    <property type="match status" value="1"/>
</dbReference>
<feature type="region of interest" description="Disordered" evidence="1">
    <location>
        <begin position="125"/>
        <end position="203"/>
    </location>
</feature>
<accession>A0A974P5L7</accession>
<dbReference type="AlphaFoldDB" id="A0A974P5L7"/>
<proteinExistence type="predicted"/>
<dbReference type="EMBL" id="CP068570">
    <property type="protein sequence ID" value="QQZ50815.1"/>
    <property type="molecule type" value="Genomic_DNA"/>
</dbReference>
<organism evidence="2">
    <name type="scientific">Phenylobacterium glaciei</name>
    <dbReference type="NCBI Taxonomy" id="2803784"/>
    <lineage>
        <taxon>Bacteria</taxon>
        <taxon>Pseudomonadati</taxon>
        <taxon>Pseudomonadota</taxon>
        <taxon>Alphaproteobacteria</taxon>
        <taxon>Caulobacterales</taxon>
        <taxon>Caulobacteraceae</taxon>
        <taxon>Phenylobacterium</taxon>
    </lineage>
</organism>
<evidence type="ECO:0000256" key="1">
    <source>
        <dbReference type="SAM" id="MobiDB-lite"/>
    </source>
</evidence>
<reference evidence="2" key="1">
    <citation type="submission" date="2021-01" db="EMBL/GenBank/DDBJ databases">
        <title>Genome sequence of Phenylobacterium sp. 20VBR1 isolated from a valley glaceir, Ny-Alesund, Svalbard.</title>
        <authorList>
            <person name="Thomas F.A."/>
            <person name="Krishnan K.P."/>
            <person name="Sinha R.K."/>
        </authorList>
    </citation>
    <scope>NUCLEOTIDE SEQUENCE</scope>
    <source>
        <strain evidence="2">20VBR1</strain>
    </source>
</reference>
<gene>
    <name evidence="2" type="ORF">JKL49_05705</name>
</gene>
<protein>
    <submittedName>
        <fullName evidence="2">Uncharacterized protein</fullName>
    </submittedName>
</protein>
<sequence length="203" mass="22344">MFKATRALEGGPRWSLAQNDVPSLPANMLKDFSCAVGTPMSPEATPKLMAMLSKMGIDASREVSAVKDVFKRQRPYIIAGDGNICTPKSDSWPPAPTIPRATPHGAGPWPCSWRRWRLTAPPRSWCAAAPSGEPGGLRRPQRQRHRSRPDQWRRPAGHLARQSDLPRRHGGRAGRTRGPAQDRRDAGCGHVQGRGGANRQDPW</sequence>
<evidence type="ECO:0000313" key="2">
    <source>
        <dbReference type="EMBL" id="QQZ50815.1"/>
    </source>
</evidence>
<name>A0A974P5L7_9CAUL</name>